<accession>A0AAW4BPF0</accession>
<dbReference type="EMBL" id="SCLC01001893">
    <property type="protein sequence ID" value="MBF4438272.1"/>
    <property type="molecule type" value="Genomic_DNA"/>
</dbReference>
<reference evidence="2" key="1">
    <citation type="journal article" date="2021" name="PeerJ">
        <title>Analysis of 44 Vibrio anguillarum genomes reveals high genetic diversity.</title>
        <authorList>
            <person name="Hansen M.J."/>
            <person name="Dalsgaard I."/>
        </authorList>
    </citation>
    <scope>NUCLEOTIDE SEQUENCE</scope>
    <source>
        <strain evidence="2">850617-1/1</strain>
    </source>
</reference>
<dbReference type="PROSITE" id="PS50943">
    <property type="entry name" value="HTH_CROC1"/>
    <property type="match status" value="1"/>
</dbReference>
<dbReference type="Proteomes" id="UP000786185">
    <property type="component" value="Unassembled WGS sequence"/>
</dbReference>
<proteinExistence type="predicted"/>
<dbReference type="GO" id="GO:0003677">
    <property type="term" value="F:DNA binding"/>
    <property type="evidence" value="ECO:0007669"/>
    <property type="project" value="InterPro"/>
</dbReference>
<sequence>MIKNRTLRDEMMIKDVLKNARLRKGLTQEQVAKEVK</sequence>
<evidence type="ECO:0000313" key="2">
    <source>
        <dbReference type="EMBL" id="MBF4438272.1"/>
    </source>
</evidence>
<dbReference type="SUPFAM" id="SSF47413">
    <property type="entry name" value="lambda repressor-like DNA-binding domains"/>
    <property type="match status" value="1"/>
</dbReference>
<dbReference type="AlphaFoldDB" id="A0AAW4BPF0"/>
<feature type="non-terminal residue" evidence="2">
    <location>
        <position position="36"/>
    </location>
</feature>
<organism evidence="2 3">
    <name type="scientific">Vibrio anguillarum</name>
    <name type="common">Listonella anguillarum</name>
    <dbReference type="NCBI Taxonomy" id="55601"/>
    <lineage>
        <taxon>Bacteria</taxon>
        <taxon>Pseudomonadati</taxon>
        <taxon>Pseudomonadota</taxon>
        <taxon>Gammaproteobacteria</taxon>
        <taxon>Vibrionales</taxon>
        <taxon>Vibrionaceae</taxon>
        <taxon>Vibrio</taxon>
    </lineage>
</organism>
<evidence type="ECO:0000313" key="3">
    <source>
        <dbReference type="Proteomes" id="UP000786185"/>
    </source>
</evidence>
<evidence type="ECO:0000259" key="1">
    <source>
        <dbReference type="PROSITE" id="PS50943"/>
    </source>
</evidence>
<feature type="domain" description="HTH cro/C1-type" evidence="1">
    <location>
        <begin position="17"/>
        <end position="34"/>
    </location>
</feature>
<protein>
    <submittedName>
        <fullName evidence="2">Transcriptional regulator</fullName>
    </submittedName>
</protein>
<dbReference type="InterPro" id="IPR010982">
    <property type="entry name" value="Lambda_DNA-bd_dom_sf"/>
</dbReference>
<dbReference type="InterPro" id="IPR001387">
    <property type="entry name" value="Cro/C1-type_HTH"/>
</dbReference>
<name>A0AAW4BPF0_VIBAN</name>
<gene>
    <name evidence="2" type="ORF">ERJ77_28065</name>
</gene>
<comment type="caution">
    <text evidence="2">The sequence shown here is derived from an EMBL/GenBank/DDBJ whole genome shotgun (WGS) entry which is preliminary data.</text>
</comment>